<reference evidence="6 7" key="1">
    <citation type="submission" date="2019-04" db="EMBL/GenBank/DDBJ databases">
        <title>Draft Whole-Genome sequence of the purple photosynthetic bacterium Rhodobacter capsulatus SP108 with an indigenous class A beta-lactamase.</title>
        <authorList>
            <person name="Robertson S."/>
            <person name="Meyer T.E."/>
            <person name="Kyndt J.A."/>
        </authorList>
    </citation>
    <scope>NUCLEOTIDE SEQUENCE [LARGE SCALE GENOMIC DNA]</scope>
    <source>
        <strain evidence="6 7">SP108</strain>
    </source>
</reference>
<dbReference type="PANTHER" id="PTHR33175:SF3">
    <property type="entry name" value="DNA-BINDING PROTEIN HU-BETA"/>
    <property type="match status" value="1"/>
</dbReference>
<evidence type="ECO:0000256" key="5">
    <source>
        <dbReference type="SAM" id="MobiDB-lite"/>
    </source>
</evidence>
<evidence type="ECO:0000256" key="3">
    <source>
        <dbReference type="ARBA" id="ARBA00023125"/>
    </source>
</evidence>
<dbReference type="EMBL" id="SWJZ01000153">
    <property type="protein sequence ID" value="TKD12923.1"/>
    <property type="molecule type" value="Genomic_DNA"/>
</dbReference>
<dbReference type="InterPro" id="IPR010992">
    <property type="entry name" value="IHF-like_DNA-bd_dom_sf"/>
</dbReference>
<accession>A0A4U1JJM0</accession>
<keyword evidence="2" id="KW-0226">DNA condensation</keyword>
<dbReference type="GO" id="GO:0005829">
    <property type="term" value="C:cytosol"/>
    <property type="evidence" value="ECO:0007669"/>
    <property type="project" value="TreeGrafter"/>
</dbReference>
<sequence>MGKTPTFSKSDLARTLSEPLNLPKSKVEAFIDVVFTSIRARAEAGATVAIAGFGRFEVKAKAARAGRNPATGEPMQIPESRKLTFRPSKSKA</sequence>
<evidence type="ECO:0000313" key="6">
    <source>
        <dbReference type="EMBL" id="TKD12923.1"/>
    </source>
</evidence>
<dbReference type="Pfam" id="PF00216">
    <property type="entry name" value="Bac_DNA_binding"/>
    <property type="match status" value="1"/>
</dbReference>
<dbReference type="Gene3D" id="4.10.520.10">
    <property type="entry name" value="IHF-like DNA-binding proteins"/>
    <property type="match status" value="1"/>
</dbReference>
<dbReference type="AlphaFoldDB" id="A0A4U1JJM0"/>
<dbReference type="SMART" id="SM00411">
    <property type="entry name" value="BHL"/>
    <property type="match status" value="1"/>
</dbReference>
<protein>
    <submittedName>
        <fullName evidence="6">HU family DNA-binding protein</fullName>
    </submittedName>
</protein>
<dbReference type="RefSeq" id="WP_136909800.1">
    <property type="nucleotide sequence ID" value="NZ_SWJZ01000153.1"/>
</dbReference>
<comment type="caution">
    <text evidence="6">The sequence shown here is derived from an EMBL/GenBank/DDBJ whole genome shotgun (WGS) entry which is preliminary data.</text>
</comment>
<proteinExistence type="inferred from homology"/>
<dbReference type="GO" id="GO:0030527">
    <property type="term" value="F:structural constituent of chromatin"/>
    <property type="evidence" value="ECO:0007669"/>
    <property type="project" value="InterPro"/>
</dbReference>
<dbReference type="GO" id="GO:0003677">
    <property type="term" value="F:DNA binding"/>
    <property type="evidence" value="ECO:0007669"/>
    <property type="project" value="UniProtKB-KW"/>
</dbReference>
<dbReference type="OrthoDB" id="9799835at2"/>
<dbReference type="InterPro" id="IPR020816">
    <property type="entry name" value="Histone-like_DNA-bd_CS"/>
</dbReference>
<name>A0A4U1JJM0_RHOCA</name>
<organism evidence="6 7">
    <name type="scientific">Rhodobacter capsulatus</name>
    <name type="common">Rhodopseudomonas capsulata</name>
    <dbReference type="NCBI Taxonomy" id="1061"/>
    <lineage>
        <taxon>Bacteria</taxon>
        <taxon>Pseudomonadati</taxon>
        <taxon>Pseudomonadota</taxon>
        <taxon>Alphaproteobacteria</taxon>
        <taxon>Rhodobacterales</taxon>
        <taxon>Rhodobacter group</taxon>
        <taxon>Rhodobacter</taxon>
    </lineage>
</organism>
<evidence type="ECO:0000256" key="1">
    <source>
        <dbReference type="ARBA" id="ARBA00010529"/>
    </source>
</evidence>
<dbReference type="GO" id="GO:0030261">
    <property type="term" value="P:chromosome condensation"/>
    <property type="evidence" value="ECO:0007669"/>
    <property type="project" value="UniProtKB-KW"/>
</dbReference>
<dbReference type="Proteomes" id="UP000310597">
    <property type="component" value="Unassembled WGS sequence"/>
</dbReference>
<dbReference type="InterPro" id="IPR000119">
    <property type="entry name" value="Hist_DNA-bd"/>
</dbReference>
<comment type="similarity">
    <text evidence="1 4">Belongs to the bacterial histone-like protein family.</text>
</comment>
<keyword evidence="3 6" id="KW-0238">DNA-binding</keyword>
<gene>
    <name evidence="6" type="ORF">FBT96_20080</name>
</gene>
<dbReference type="SUPFAM" id="SSF47729">
    <property type="entry name" value="IHF-like DNA-binding proteins"/>
    <property type="match status" value="1"/>
</dbReference>
<feature type="region of interest" description="Disordered" evidence="5">
    <location>
        <begin position="64"/>
        <end position="92"/>
    </location>
</feature>
<evidence type="ECO:0000256" key="2">
    <source>
        <dbReference type="ARBA" id="ARBA00023067"/>
    </source>
</evidence>
<evidence type="ECO:0000256" key="4">
    <source>
        <dbReference type="RuleBase" id="RU003939"/>
    </source>
</evidence>
<dbReference type="PRINTS" id="PR01727">
    <property type="entry name" value="DNABINDINGHU"/>
</dbReference>
<evidence type="ECO:0000313" key="7">
    <source>
        <dbReference type="Proteomes" id="UP000310597"/>
    </source>
</evidence>
<dbReference type="PANTHER" id="PTHR33175">
    <property type="entry name" value="DNA-BINDING PROTEIN HU"/>
    <property type="match status" value="1"/>
</dbReference>
<dbReference type="PROSITE" id="PS00045">
    <property type="entry name" value="HISTONE_LIKE"/>
    <property type="match status" value="1"/>
</dbReference>